<evidence type="ECO:0000259" key="1">
    <source>
        <dbReference type="Pfam" id="PF13966"/>
    </source>
</evidence>
<organism evidence="2 3">
    <name type="scientific">Arachis hypogaea</name>
    <name type="common">Peanut</name>
    <dbReference type="NCBI Taxonomy" id="3818"/>
    <lineage>
        <taxon>Eukaryota</taxon>
        <taxon>Viridiplantae</taxon>
        <taxon>Streptophyta</taxon>
        <taxon>Embryophyta</taxon>
        <taxon>Tracheophyta</taxon>
        <taxon>Spermatophyta</taxon>
        <taxon>Magnoliopsida</taxon>
        <taxon>eudicotyledons</taxon>
        <taxon>Gunneridae</taxon>
        <taxon>Pentapetalae</taxon>
        <taxon>rosids</taxon>
        <taxon>fabids</taxon>
        <taxon>Fabales</taxon>
        <taxon>Fabaceae</taxon>
        <taxon>Papilionoideae</taxon>
        <taxon>50 kb inversion clade</taxon>
        <taxon>dalbergioids sensu lato</taxon>
        <taxon>Dalbergieae</taxon>
        <taxon>Pterocarpus clade</taxon>
        <taxon>Arachis</taxon>
    </lineage>
</organism>
<accession>A0A445EJW8</accession>
<evidence type="ECO:0000313" key="3">
    <source>
        <dbReference type="Proteomes" id="UP000289738"/>
    </source>
</evidence>
<name>A0A445EJW8_ARAHY</name>
<protein>
    <recommendedName>
        <fullName evidence="1">Reverse transcriptase zinc-binding domain-containing protein</fullName>
    </recommendedName>
</protein>
<evidence type="ECO:0000313" key="2">
    <source>
        <dbReference type="EMBL" id="RYR75759.1"/>
    </source>
</evidence>
<dbReference type="AlphaFoldDB" id="A0A445EJW8"/>
<dbReference type="EMBL" id="SDMP01000001">
    <property type="protein sequence ID" value="RYR75759.1"/>
    <property type="molecule type" value="Genomic_DNA"/>
</dbReference>
<reference evidence="2 3" key="1">
    <citation type="submission" date="2019-01" db="EMBL/GenBank/DDBJ databases">
        <title>Sequencing of cultivated peanut Arachis hypogaea provides insights into genome evolution and oil improvement.</title>
        <authorList>
            <person name="Chen X."/>
        </authorList>
    </citation>
    <scope>NUCLEOTIDE SEQUENCE [LARGE SCALE GENOMIC DNA]</scope>
    <source>
        <strain evidence="3">cv. Fuhuasheng</strain>
        <tissue evidence="2">Leaves</tissue>
    </source>
</reference>
<dbReference type="Pfam" id="PF13966">
    <property type="entry name" value="zf-RVT"/>
    <property type="match status" value="1"/>
</dbReference>
<dbReference type="InterPro" id="IPR026960">
    <property type="entry name" value="RVT-Znf"/>
</dbReference>
<keyword evidence="3" id="KW-1185">Reference proteome</keyword>
<gene>
    <name evidence="2" type="ORF">Ahy_A01g000340</name>
</gene>
<dbReference type="Proteomes" id="UP000289738">
    <property type="component" value="Chromosome A01"/>
</dbReference>
<proteinExistence type="predicted"/>
<sequence>MVKNQNDGKISYWVSRASKKKFPKLYLISAQQAKIIANHGTKDKLIWSYLEDRSFSIKTFITSVASKALDFAKTLPPRVGMDDELINVVGADEITCVLCILENEDIDHLFIHCNYVSCLWYKALVVGGITWVKPKEVRSLFESCCEQEGVRKGRKKWINCWFTIVWKRYIVGGCMEIYCVLAKRMGNA</sequence>
<feature type="domain" description="Reverse transcriptase zinc-binding" evidence="1">
    <location>
        <begin position="78"/>
        <end position="120"/>
    </location>
</feature>
<comment type="caution">
    <text evidence="2">The sequence shown here is derived from an EMBL/GenBank/DDBJ whole genome shotgun (WGS) entry which is preliminary data.</text>
</comment>